<dbReference type="RefSeq" id="WP_073119130.1">
    <property type="nucleotide sequence ID" value="NZ_FRAA01000001.1"/>
</dbReference>
<reference evidence="2" key="1">
    <citation type="submission" date="2016-11" db="EMBL/GenBank/DDBJ databases">
        <authorList>
            <person name="Varghese N."/>
            <person name="Submissions S."/>
        </authorList>
    </citation>
    <scope>NUCLEOTIDE SEQUENCE [LARGE SCALE GENOMIC DNA]</scope>
    <source>
        <strain evidence="2">DSM 26134</strain>
    </source>
</reference>
<dbReference type="AlphaFoldDB" id="A0A1M6KAU2"/>
<dbReference type="Proteomes" id="UP000184474">
    <property type="component" value="Unassembled WGS sequence"/>
</dbReference>
<evidence type="ECO:0000313" key="2">
    <source>
        <dbReference type="Proteomes" id="UP000184474"/>
    </source>
</evidence>
<keyword evidence="2" id="KW-1185">Reference proteome</keyword>
<dbReference type="EMBL" id="FRAA01000001">
    <property type="protein sequence ID" value="SHJ56042.1"/>
    <property type="molecule type" value="Genomic_DNA"/>
</dbReference>
<gene>
    <name evidence="1" type="ORF">SAMN04488028_101507</name>
</gene>
<evidence type="ECO:0000313" key="1">
    <source>
        <dbReference type="EMBL" id="SHJ56042.1"/>
    </source>
</evidence>
<proteinExistence type="predicted"/>
<organism evidence="1 2">
    <name type="scientific">Reichenbachiella agariperforans</name>
    <dbReference type="NCBI Taxonomy" id="156994"/>
    <lineage>
        <taxon>Bacteria</taxon>
        <taxon>Pseudomonadati</taxon>
        <taxon>Bacteroidota</taxon>
        <taxon>Cytophagia</taxon>
        <taxon>Cytophagales</taxon>
        <taxon>Reichenbachiellaceae</taxon>
        <taxon>Reichenbachiella</taxon>
    </lineage>
</organism>
<name>A0A1M6KAU2_REIAG</name>
<accession>A0A1M6KAU2</accession>
<sequence>MSDEKHRTAFARHLPEGAVDYVMGLWKELKFHFKITPNRQTKYGDYRYDPNTRKHSISVNGTLNIYAFLITYIHEVAHKTNYDLHQNRVDPHGKEWKHQFKKLMIPMLREEIFPMDILAPLARHMKNPKATSVSDPELFKALRKYDKPSTDVFLSDIETGHKFLFRKKIYLKVQQKRTRVLCEAIDTGKQYLISSSAPVQQFKNSK</sequence>
<dbReference type="STRING" id="156994.SAMN04488028_101507"/>
<protein>
    <submittedName>
        <fullName evidence="1">SprT-like family</fullName>
    </submittedName>
</protein>